<comment type="caution">
    <text evidence="4">The sequence shown here is derived from an EMBL/GenBank/DDBJ whole genome shotgun (WGS) entry which is preliminary data.</text>
</comment>
<dbReference type="STRING" id="1305731.GCA_000934705_03659"/>
<dbReference type="NCBIfam" id="TIGR01730">
    <property type="entry name" value="RND_mfp"/>
    <property type="match status" value="1"/>
</dbReference>
<protein>
    <submittedName>
        <fullName evidence="4">Membrane-fusion protein</fullName>
    </submittedName>
</protein>
<evidence type="ECO:0000259" key="3">
    <source>
        <dbReference type="Pfam" id="PF25989"/>
    </source>
</evidence>
<dbReference type="Gene3D" id="2.40.50.100">
    <property type="match status" value="1"/>
</dbReference>
<keyword evidence="2" id="KW-0175">Coiled coil</keyword>
<evidence type="ECO:0000256" key="2">
    <source>
        <dbReference type="SAM" id="Coils"/>
    </source>
</evidence>
<evidence type="ECO:0000313" key="4">
    <source>
        <dbReference type="EMBL" id="KPQ28598.1"/>
    </source>
</evidence>
<feature type="coiled-coil region" evidence="2">
    <location>
        <begin position="138"/>
        <end position="203"/>
    </location>
</feature>
<dbReference type="AlphaFoldDB" id="A0A0P8CYG1"/>
<dbReference type="Proteomes" id="UP000050416">
    <property type="component" value="Unassembled WGS sequence"/>
</dbReference>
<dbReference type="PATRIC" id="fig|1305731.5.peg.409"/>
<dbReference type="SUPFAM" id="SSF111369">
    <property type="entry name" value="HlyD-like secretion proteins"/>
    <property type="match status" value="1"/>
</dbReference>
<comment type="similarity">
    <text evidence="1">Belongs to the membrane fusion protein (MFP) (TC 8.A.1) family.</text>
</comment>
<dbReference type="InterPro" id="IPR006143">
    <property type="entry name" value="RND_pump_MFP"/>
</dbReference>
<evidence type="ECO:0000256" key="1">
    <source>
        <dbReference type="ARBA" id="ARBA00009477"/>
    </source>
</evidence>
<reference evidence="4 5" key="1">
    <citation type="submission" date="2015-09" db="EMBL/GenBank/DDBJ databases">
        <title>Identification and resolution of microdiversity through metagenomic sequencing of parallel consortia.</title>
        <authorList>
            <person name="Nelson W.C."/>
            <person name="Romine M.F."/>
            <person name="Lindemann S.R."/>
        </authorList>
    </citation>
    <scope>NUCLEOTIDE SEQUENCE [LARGE SCALE GENOMIC DNA]</scope>
    <source>
        <strain evidence="4">HL-55</strain>
    </source>
</reference>
<organism evidence="4 5">
    <name type="scientific">Marinobacter excellens HL-55</name>
    <dbReference type="NCBI Taxonomy" id="1305731"/>
    <lineage>
        <taxon>Bacteria</taxon>
        <taxon>Pseudomonadati</taxon>
        <taxon>Pseudomonadota</taxon>
        <taxon>Gammaproteobacteria</taxon>
        <taxon>Pseudomonadales</taxon>
        <taxon>Marinobacteraceae</taxon>
        <taxon>Marinobacter</taxon>
    </lineage>
</organism>
<dbReference type="GO" id="GO:0015562">
    <property type="term" value="F:efflux transmembrane transporter activity"/>
    <property type="evidence" value="ECO:0007669"/>
    <property type="project" value="TreeGrafter"/>
</dbReference>
<accession>A0A0P8CYG1</accession>
<gene>
    <name evidence="4" type="ORF">HLUCCX14_09790</name>
</gene>
<dbReference type="GO" id="GO:1990281">
    <property type="term" value="C:efflux pump complex"/>
    <property type="evidence" value="ECO:0007669"/>
    <property type="project" value="TreeGrafter"/>
</dbReference>
<evidence type="ECO:0000313" key="5">
    <source>
        <dbReference type="Proteomes" id="UP000050416"/>
    </source>
</evidence>
<dbReference type="Gene3D" id="1.10.287.470">
    <property type="entry name" value="Helix hairpin bin"/>
    <property type="match status" value="1"/>
</dbReference>
<proteinExistence type="inferred from homology"/>
<dbReference type="EMBL" id="LJZQ01000013">
    <property type="protein sequence ID" value="KPQ28598.1"/>
    <property type="molecule type" value="Genomic_DNA"/>
</dbReference>
<dbReference type="InterPro" id="IPR058637">
    <property type="entry name" value="YknX-like_C"/>
</dbReference>
<sequence length="392" mass="42379">MTLCLKIIGGRHWTVGQQSTFQGKGLNLMSLIKRGVLSTFVGLVLAVLVLSGCRGGTDSTGETSLENKAVSVRVAEVTGGEIEEIPLRFSGIVRASQRATLTFQVSGTLRERAIELGQSVKTGDVLARLYNPALEPARDSALARIEELRTQFDQAQREWERSSRLHQRGVVSEQNLEQIAARRDSLRASMATAEASLAEATRLLEESVLKAPFGGQVEALLVERDEFVSAGQPVMRLSSPLGREVEVRVPAHLLSHVRVGQELPVWSVQDRNRAPETGTVIEIARGSSIRGELHPVLVSLPVHALGAGEPVEVGITPVRASAMTVPLLAVVRNDSGTSVFRVEDAIAHRVTVEIDRVIGERVMVHPGELAAGDQVVYAGTTRLVDGDRVEVR</sequence>
<dbReference type="PANTHER" id="PTHR30469">
    <property type="entry name" value="MULTIDRUG RESISTANCE PROTEIN MDTA"/>
    <property type="match status" value="1"/>
</dbReference>
<dbReference type="Gene3D" id="2.40.30.170">
    <property type="match status" value="1"/>
</dbReference>
<dbReference type="Gene3D" id="2.40.420.20">
    <property type="match status" value="1"/>
</dbReference>
<dbReference type="Pfam" id="PF25989">
    <property type="entry name" value="YknX_C"/>
    <property type="match status" value="1"/>
</dbReference>
<name>A0A0P8CYG1_9GAMM</name>
<feature type="domain" description="YknX-like C-terminal permuted SH3-like" evidence="3">
    <location>
        <begin position="322"/>
        <end position="391"/>
    </location>
</feature>